<sequence length="101" mass="11816">MLGQPCSFIRLIKDEIDNFEDGLFQRYLMSAPNPLLNSLKDIRKSSPTETSMTAILYMVHKLNEKYLVISFDKEAEVSYDSNYDNFRKSVVQAYNFDSFLR</sequence>
<organism evidence="1 2">
    <name type="scientific">Brachionus plicatilis</name>
    <name type="common">Marine rotifer</name>
    <name type="synonym">Brachionus muelleri</name>
    <dbReference type="NCBI Taxonomy" id="10195"/>
    <lineage>
        <taxon>Eukaryota</taxon>
        <taxon>Metazoa</taxon>
        <taxon>Spiralia</taxon>
        <taxon>Gnathifera</taxon>
        <taxon>Rotifera</taxon>
        <taxon>Eurotatoria</taxon>
        <taxon>Monogononta</taxon>
        <taxon>Pseudotrocha</taxon>
        <taxon>Ploima</taxon>
        <taxon>Brachionidae</taxon>
        <taxon>Brachionus</taxon>
    </lineage>
</organism>
<evidence type="ECO:0000313" key="2">
    <source>
        <dbReference type="Proteomes" id="UP000276133"/>
    </source>
</evidence>
<keyword evidence="2" id="KW-1185">Reference proteome</keyword>
<dbReference type="EMBL" id="REGN01008247">
    <property type="protein sequence ID" value="RNA04061.1"/>
    <property type="molecule type" value="Genomic_DNA"/>
</dbReference>
<dbReference type="AlphaFoldDB" id="A0A3M7PZA7"/>
<dbReference type="Proteomes" id="UP000276133">
    <property type="component" value="Unassembled WGS sequence"/>
</dbReference>
<gene>
    <name evidence="1" type="ORF">BpHYR1_038173</name>
</gene>
<comment type="caution">
    <text evidence="1">The sequence shown here is derived from an EMBL/GenBank/DDBJ whole genome shotgun (WGS) entry which is preliminary data.</text>
</comment>
<evidence type="ECO:0000313" key="1">
    <source>
        <dbReference type="EMBL" id="RNA04061.1"/>
    </source>
</evidence>
<reference evidence="1 2" key="1">
    <citation type="journal article" date="2018" name="Sci. Rep.">
        <title>Genomic signatures of local adaptation to the degree of environmental predictability in rotifers.</title>
        <authorList>
            <person name="Franch-Gras L."/>
            <person name="Hahn C."/>
            <person name="Garcia-Roger E.M."/>
            <person name="Carmona M.J."/>
            <person name="Serra M."/>
            <person name="Gomez A."/>
        </authorList>
    </citation>
    <scope>NUCLEOTIDE SEQUENCE [LARGE SCALE GENOMIC DNA]</scope>
    <source>
        <strain evidence="1">HYR1</strain>
    </source>
</reference>
<protein>
    <submittedName>
        <fullName evidence="1">Uncharacterized protein</fullName>
    </submittedName>
</protein>
<proteinExistence type="predicted"/>
<accession>A0A3M7PZA7</accession>
<name>A0A3M7PZA7_BRAPC</name>
<dbReference type="OrthoDB" id="10237031at2759"/>